<organism evidence="1">
    <name type="scientific">Oryza punctata</name>
    <name type="common">Red rice</name>
    <dbReference type="NCBI Taxonomy" id="4537"/>
    <lineage>
        <taxon>Eukaryota</taxon>
        <taxon>Viridiplantae</taxon>
        <taxon>Streptophyta</taxon>
        <taxon>Embryophyta</taxon>
        <taxon>Tracheophyta</taxon>
        <taxon>Spermatophyta</taxon>
        <taxon>Magnoliopsida</taxon>
        <taxon>Liliopsida</taxon>
        <taxon>Poales</taxon>
        <taxon>Poaceae</taxon>
        <taxon>BOP clade</taxon>
        <taxon>Oryzoideae</taxon>
        <taxon>Oryzeae</taxon>
        <taxon>Oryzinae</taxon>
        <taxon>Oryza</taxon>
    </lineage>
</organism>
<dbReference type="STRING" id="4537.A0A0E0JHT2"/>
<keyword evidence="2" id="KW-1185">Reference proteome</keyword>
<sequence>MQADHELRPTWRPAFSRGNMPDRSFKVPWKRAVAVASPRRTTAPRRAPTARGAVQVPGDQEVELPLLATPGARRSCTAAPAARTRRCGCTPGMWHQLVGEPEENVERLFGDVLDWFKSHAAAAAAAAARGEGQQ</sequence>
<dbReference type="Proteomes" id="UP000026962">
    <property type="component" value="Chromosome 1"/>
</dbReference>
<protein>
    <recommendedName>
        <fullName evidence="3">Serine aminopeptidase S33 domain-containing protein</fullName>
    </recommendedName>
</protein>
<proteinExistence type="predicted"/>
<dbReference type="eggNOG" id="KOG1455">
    <property type="taxonomic scope" value="Eukaryota"/>
</dbReference>
<evidence type="ECO:0000313" key="1">
    <source>
        <dbReference type="EnsemblPlants" id="OPUNC01G13130.1"/>
    </source>
</evidence>
<evidence type="ECO:0000313" key="2">
    <source>
        <dbReference type="Proteomes" id="UP000026962"/>
    </source>
</evidence>
<accession>A0A0E0JHT2</accession>
<dbReference type="AlphaFoldDB" id="A0A0E0JHT2"/>
<reference evidence="1" key="2">
    <citation type="submission" date="2018-05" db="EMBL/GenBank/DDBJ databases">
        <title>OpunRS2 (Oryza punctata Reference Sequence Version 2).</title>
        <authorList>
            <person name="Zhang J."/>
            <person name="Kudrna D."/>
            <person name="Lee S."/>
            <person name="Talag J."/>
            <person name="Welchert J."/>
            <person name="Wing R.A."/>
        </authorList>
    </citation>
    <scope>NUCLEOTIDE SEQUENCE [LARGE SCALE GENOMIC DNA]</scope>
</reference>
<evidence type="ECO:0008006" key="3">
    <source>
        <dbReference type="Google" id="ProtNLM"/>
    </source>
</evidence>
<dbReference type="EnsemblPlants" id="OPUNC01G13130.1">
    <property type="protein sequence ID" value="OPUNC01G13130.1"/>
    <property type="gene ID" value="OPUNC01G13130"/>
</dbReference>
<dbReference type="HOGENOM" id="CLU_134193_0_0_1"/>
<name>A0A0E0JHT2_ORYPU</name>
<reference evidence="1" key="1">
    <citation type="submission" date="2015-04" db="UniProtKB">
        <authorList>
            <consortium name="EnsemblPlants"/>
        </authorList>
    </citation>
    <scope>IDENTIFICATION</scope>
</reference>
<dbReference type="Gramene" id="OPUNC01G13130.1">
    <property type="protein sequence ID" value="OPUNC01G13130.1"/>
    <property type="gene ID" value="OPUNC01G13130"/>
</dbReference>